<proteinExistence type="predicted"/>
<accession>U1MM58</accession>
<evidence type="ECO:0000313" key="2">
    <source>
        <dbReference type="EMBL" id="ERG90814.1"/>
    </source>
</evidence>
<protein>
    <submittedName>
        <fullName evidence="2">Uncharacterized protein</fullName>
    </submittedName>
</protein>
<name>U1MM58_9EURY</name>
<dbReference type="Proteomes" id="UP000030649">
    <property type="component" value="Unassembled WGS sequence"/>
</dbReference>
<sequence>MPIVGGCSPVLECGAPVRTTTSGGPTDDSDSARPVGDADGLHSSPALRERERHPACASTSILRHTRRCRPVTTSSHPTSSGRSPKNIRSRASARPSGMVCPMSLDTRAQDALNTHDPRFHEERILEQREVFRLETVDHGEVVSISTTVRWRP</sequence>
<feature type="compositionally biased region" description="Polar residues" evidence="1">
    <location>
        <begin position="71"/>
        <end position="83"/>
    </location>
</feature>
<dbReference type="EMBL" id="KE356560">
    <property type="protein sequence ID" value="ERG90814.1"/>
    <property type="molecule type" value="Genomic_DNA"/>
</dbReference>
<dbReference type="HOGENOM" id="CLU_1718178_0_0_2"/>
<dbReference type="AlphaFoldDB" id="U1MM58"/>
<gene>
    <name evidence="2" type="ORF">J07HQW1_00842</name>
</gene>
<reference evidence="2 3" key="1">
    <citation type="journal article" date="2013" name="PLoS ONE">
        <title>Assembly-driven community genomics of a hypersaline microbial ecosystem.</title>
        <authorList>
            <person name="Podell S."/>
            <person name="Ugalde J.A."/>
            <person name="Narasingarao P."/>
            <person name="Banfield J.F."/>
            <person name="Heidelberg K.B."/>
            <person name="Allen E.E."/>
        </authorList>
    </citation>
    <scope>NUCLEOTIDE SEQUENCE [LARGE SCALE GENOMIC DNA]</scope>
    <source>
        <strain evidence="3">J07HQW1</strain>
    </source>
</reference>
<feature type="region of interest" description="Disordered" evidence="1">
    <location>
        <begin position="1"/>
        <end position="99"/>
    </location>
</feature>
<evidence type="ECO:0000256" key="1">
    <source>
        <dbReference type="SAM" id="MobiDB-lite"/>
    </source>
</evidence>
<evidence type="ECO:0000313" key="3">
    <source>
        <dbReference type="Proteomes" id="UP000030649"/>
    </source>
</evidence>
<organism evidence="2 3">
    <name type="scientific">Haloquadratum walsbyi J07HQW1</name>
    <dbReference type="NCBI Taxonomy" id="1238424"/>
    <lineage>
        <taxon>Archaea</taxon>
        <taxon>Methanobacteriati</taxon>
        <taxon>Methanobacteriota</taxon>
        <taxon>Stenosarchaea group</taxon>
        <taxon>Halobacteria</taxon>
        <taxon>Halobacteriales</taxon>
        <taxon>Haloferacaceae</taxon>
        <taxon>Haloquadratum</taxon>
    </lineage>
</organism>